<dbReference type="GO" id="GO:0006412">
    <property type="term" value="P:translation"/>
    <property type="evidence" value="ECO:0007669"/>
    <property type="project" value="UniProtKB-UniRule"/>
</dbReference>
<gene>
    <name evidence="7 8" type="primary">rpsT</name>
    <name evidence="8" type="ORF">COV31_00850</name>
</gene>
<dbReference type="Pfam" id="PF01649">
    <property type="entry name" value="Ribosomal_S20p"/>
    <property type="match status" value="1"/>
</dbReference>
<accession>A0A2H0R6F6</accession>
<evidence type="ECO:0000256" key="6">
    <source>
        <dbReference type="ARBA" id="ARBA00035136"/>
    </source>
</evidence>
<evidence type="ECO:0000256" key="7">
    <source>
        <dbReference type="HAMAP-Rule" id="MF_00500"/>
    </source>
</evidence>
<dbReference type="PANTHER" id="PTHR33398">
    <property type="entry name" value="30S RIBOSOMAL PROTEIN S20"/>
    <property type="match status" value="1"/>
</dbReference>
<dbReference type="EMBL" id="PCXO01000005">
    <property type="protein sequence ID" value="PIR41405.1"/>
    <property type="molecule type" value="Genomic_DNA"/>
</dbReference>
<dbReference type="InterPro" id="IPR036510">
    <property type="entry name" value="Ribosomal_bS20_sf"/>
</dbReference>
<dbReference type="Proteomes" id="UP000230232">
    <property type="component" value="Unassembled WGS sequence"/>
</dbReference>
<organism evidence="8 9">
    <name type="scientific">Candidatus Yanofskybacteria bacterium CG10_big_fil_rev_8_21_14_0_10_46_23</name>
    <dbReference type="NCBI Taxonomy" id="1975098"/>
    <lineage>
        <taxon>Bacteria</taxon>
        <taxon>Candidatus Yanofskyibacteriota</taxon>
    </lineage>
</organism>
<dbReference type="InterPro" id="IPR002583">
    <property type="entry name" value="Ribosomal_bS20"/>
</dbReference>
<keyword evidence="2 7" id="KW-0699">rRNA-binding</keyword>
<dbReference type="GO" id="GO:0005829">
    <property type="term" value="C:cytosol"/>
    <property type="evidence" value="ECO:0007669"/>
    <property type="project" value="TreeGrafter"/>
</dbReference>
<dbReference type="GO" id="GO:0070181">
    <property type="term" value="F:small ribosomal subunit rRNA binding"/>
    <property type="evidence" value="ECO:0007669"/>
    <property type="project" value="TreeGrafter"/>
</dbReference>
<dbReference type="NCBIfam" id="TIGR00029">
    <property type="entry name" value="S20"/>
    <property type="match status" value="1"/>
</dbReference>
<dbReference type="Gene3D" id="1.20.58.110">
    <property type="entry name" value="Ribosomal protein S20"/>
    <property type="match status" value="1"/>
</dbReference>
<dbReference type="PANTHER" id="PTHR33398:SF1">
    <property type="entry name" value="SMALL RIBOSOMAL SUBUNIT PROTEIN BS20C"/>
    <property type="match status" value="1"/>
</dbReference>
<sequence>MPITKGAKKALRQSDKRQLLNLRYKRRFRELVKEFRKAVRDSQISQAKQMIPVVYKALDKASKHGTIKGNTASRYKSRLMRLLAKQESPAK</sequence>
<evidence type="ECO:0000256" key="3">
    <source>
        <dbReference type="ARBA" id="ARBA00022884"/>
    </source>
</evidence>
<dbReference type="GO" id="GO:0003735">
    <property type="term" value="F:structural constituent of ribosome"/>
    <property type="evidence" value="ECO:0007669"/>
    <property type="project" value="InterPro"/>
</dbReference>
<proteinExistence type="inferred from homology"/>
<keyword evidence="4 7" id="KW-0689">Ribosomal protein</keyword>
<evidence type="ECO:0000256" key="5">
    <source>
        <dbReference type="ARBA" id="ARBA00023274"/>
    </source>
</evidence>
<evidence type="ECO:0000313" key="8">
    <source>
        <dbReference type="EMBL" id="PIR41405.1"/>
    </source>
</evidence>
<comment type="similarity">
    <text evidence="1 7">Belongs to the bacterial ribosomal protein bS20 family.</text>
</comment>
<evidence type="ECO:0000313" key="9">
    <source>
        <dbReference type="Proteomes" id="UP000230232"/>
    </source>
</evidence>
<dbReference type="GO" id="GO:0015935">
    <property type="term" value="C:small ribosomal subunit"/>
    <property type="evidence" value="ECO:0007669"/>
    <property type="project" value="TreeGrafter"/>
</dbReference>
<dbReference type="AlphaFoldDB" id="A0A2H0R6F6"/>
<keyword evidence="3 7" id="KW-0694">RNA-binding</keyword>
<evidence type="ECO:0000256" key="1">
    <source>
        <dbReference type="ARBA" id="ARBA00007634"/>
    </source>
</evidence>
<keyword evidence="5 7" id="KW-0687">Ribonucleoprotein</keyword>
<reference evidence="8 9" key="1">
    <citation type="submission" date="2017-09" db="EMBL/GenBank/DDBJ databases">
        <title>Depth-based differentiation of microbial function through sediment-hosted aquifers and enrichment of novel symbionts in the deep terrestrial subsurface.</title>
        <authorList>
            <person name="Probst A.J."/>
            <person name="Ladd B."/>
            <person name="Jarett J.K."/>
            <person name="Geller-Mcgrath D.E."/>
            <person name="Sieber C.M."/>
            <person name="Emerson J.B."/>
            <person name="Anantharaman K."/>
            <person name="Thomas B.C."/>
            <person name="Malmstrom R."/>
            <person name="Stieglmeier M."/>
            <person name="Klingl A."/>
            <person name="Woyke T."/>
            <person name="Ryan C.M."/>
            <person name="Banfield J.F."/>
        </authorList>
    </citation>
    <scope>NUCLEOTIDE SEQUENCE [LARGE SCALE GENOMIC DNA]</scope>
    <source>
        <strain evidence="8">CG10_big_fil_rev_8_21_14_0_10_46_23</strain>
    </source>
</reference>
<dbReference type="SUPFAM" id="SSF46992">
    <property type="entry name" value="Ribosomal protein S20"/>
    <property type="match status" value="1"/>
</dbReference>
<name>A0A2H0R6F6_9BACT</name>
<protein>
    <recommendedName>
        <fullName evidence="6 7">Small ribosomal subunit protein bS20</fullName>
    </recommendedName>
</protein>
<evidence type="ECO:0000256" key="2">
    <source>
        <dbReference type="ARBA" id="ARBA00022730"/>
    </source>
</evidence>
<dbReference type="HAMAP" id="MF_00500">
    <property type="entry name" value="Ribosomal_bS20"/>
    <property type="match status" value="1"/>
</dbReference>
<comment type="caution">
    <text evidence="8">The sequence shown here is derived from an EMBL/GenBank/DDBJ whole genome shotgun (WGS) entry which is preliminary data.</text>
</comment>
<evidence type="ECO:0000256" key="4">
    <source>
        <dbReference type="ARBA" id="ARBA00022980"/>
    </source>
</evidence>
<comment type="function">
    <text evidence="7">Binds directly to 16S ribosomal RNA.</text>
</comment>